<dbReference type="InterPro" id="IPR027806">
    <property type="entry name" value="HARBI1_dom"/>
</dbReference>
<sequence length="173" mass="19334">MLARADADALFTTVYAGDFGTNSDGSVFRASALGQVLDTEELGIPCSASLPMDESGETFPYCFVADETFPLKVSLMRRYPRRMPTNKRRIFNYRLSGARECVECAFGILTATFKISEGPICCKKETVILIVKAFVLLHNFIRIREGVFWEIGESFAVHPSAIPPEHEDDGRQR</sequence>
<reference evidence="5" key="1">
    <citation type="submission" date="2020-01" db="EMBL/GenBank/DDBJ databases">
        <title>Draft genome sequence of the Termite Coptotermes fromosanus.</title>
        <authorList>
            <person name="Itakura S."/>
            <person name="Yosikawa Y."/>
            <person name="Umezawa K."/>
        </authorList>
    </citation>
    <scope>NUCLEOTIDE SEQUENCE [LARGE SCALE GENOMIC DNA]</scope>
</reference>
<dbReference type="Pfam" id="PF13359">
    <property type="entry name" value="DDE_Tnp_4"/>
    <property type="match status" value="1"/>
</dbReference>
<dbReference type="AlphaFoldDB" id="A0A6L2PV94"/>
<comment type="cofactor">
    <cofactor evidence="1">
        <name>a divalent metal cation</name>
        <dbReference type="ChEBI" id="CHEBI:60240"/>
    </cofactor>
</comment>
<dbReference type="OrthoDB" id="2570778at2759"/>
<feature type="domain" description="DDE Tnp4" evidence="3">
    <location>
        <begin position="2"/>
        <end position="139"/>
    </location>
</feature>
<dbReference type="GO" id="GO:0046872">
    <property type="term" value="F:metal ion binding"/>
    <property type="evidence" value="ECO:0007669"/>
    <property type="project" value="UniProtKB-KW"/>
</dbReference>
<evidence type="ECO:0000313" key="4">
    <source>
        <dbReference type="EMBL" id="GFG36521.1"/>
    </source>
</evidence>
<accession>A0A6L2PV94</accession>
<protein>
    <recommendedName>
        <fullName evidence="3">DDE Tnp4 domain-containing protein</fullName>
    </recommendedName>
</protein>
<dbReference type="Proteomes" id="UP000502823">
    <property type="component" value="Unassembled WGS sequence"/>
</dbReference>
<organism evidence="4 5">
    <name type="scientific">Coptotermes formosanus</name>
    <name type="common">Formosan subterranean termite</name>
    <dbReference type="NCBI Taxonomy" id="36987"/>
    <lineage>
        <taxon>Eukaryota</taxon>
        <taxon>Metazoa</taxon>
        <taxon>Ecdysozoa</taxon>
        <taxon>Arthropoda</taxon>
        <taxon>Hexapoda</taxon>
        <taxon>Insecta</taxon>
        <taxon>Pterygota</taxon>
        <taxon>Neoptera</taxon>
        <taxon>Polyneoptera</taxon>
        <taxon>Dictyoptera</taxon>
        <taxon>Blattodea</taxon>
        <taxon>Blattoidea</taxon>
        <taxon>Termitoidae</taxon>
        <taxon>Rhinotermitidae</taxon>
        <taxon>Coptotermes</taxon>
    </lineage>
</organism>
<evidence type="ECO:0000256" key="1">
    <source>
        <dbReference type="ARBA" id="ARBA00001968"/>
    </source>
</evidence>
<name>A0A6L2PV94_COPFO</name>
<keyword evidence="5" id="KW-1185">Reference proteome</keyword>
<gene>
    <name evidence="4" type="ORF">Cfor_11855</name>
</gene>
<dbReference type="InParanoid" id="A0A6L2PV94"/>
<evidence type="ECO:0000313" key="5">
    <source>
        <dbReference type="Proteomes" id="UP000502823"/>
    </source>
</evidence>
<comment type="caution">
    <text evidence="4">The sequence shown here is derived from an EMBL/GenBank/DDBJ whole genome shotgun (WGS) entry which is preliminary data.</text>
</comment>
<keyword evidence="2" id="KW-0479">Metal-binding</keyword>
<evidence type="ECO:0000256" key="2">
    <source>
        <dbReference type="ARBA" id="ARBA00022723"/>
    </source>
</evidence>
<dbReference type="EMBL" id="BLKM01000641">
    <property type="protein sequence ID" value="GFG36521.1"/>
    <property type="molecule type" value="Genomic_DNA"/>
</dbReference>
<evidence type="ECO:0000259" key="3">
    <source>
        <dbReference type="Pfam" id="PF13359"/>
    </source>
</evidence>
<proteinExistence type="predicted"/>